<dbReference type="Pfam" id="PF12662">
    <property type="entry name" value="cEGF"/>
    <property type="match status" value="1"/>
</dbReference>
<sequence length="533" mass="59314">MNLLSSILIVLIGFRYTEAAFHSVASSDTLMMAAKLLSAAGTIQKAIGNNNTMQQNFSSKSDGSNSLGNFSCDVDRDGLCCLMPNFCSPEAICFSDIVGQQSFVDYLNALPRCQCLPGYYGDGRTKGIGCKNINECTTGEARCEQICTDYTPGYACSCLNGFKLNPKDLKGCLDIDECADGTHECSHICVNKPGSYTCECPTGYKLDIDKKNCIDIDECSENDGKGFCEYECRNLIGSYECICPNGYRLDKSNQKCKDINECEENLDICNQTGQICENTIGSFKCVCGKGYTFHEEKGCLDVDECLNETHDCPESTNCINIIGSFTCSCLKSGYQYNRNKRICEDINECKNGEAHCKQICINTLGGYKCDCFPGFKYKVERLDNELSSETRGICIDINECLETKELTGCSHGCENTYGSFKCTCPSGYELNSNGKICEDIDECRQPENPCKYNKQYPCCQNTEGSFTCIGATKRNDIFRRYECPKSPTIMQPSRSNIKFEDNQSLDNFKNLNSPIPDIMKINKRNKTKNLFQS</sequence>
<evidence type="ECO:0000256" key="3">
    <source>
        <dbReference type="ARBA" id="ARBA00022692"/>
    </source>
</evidence>
<reference evidence="14 15" key="1">
    <citation type="submission" date="2016-10" db="EMBL/GenBank/DDBJ databases">
        <title>Reductive evolution of mitochondrial metabolism and differential evolution of invasion-related proteins in Cryptosporidium.</title>
        <authorList>
            <person name="Liu S."/>
            <person name="Roellig D.M."/>
            <person name="Guo Y."/>
            <person name="Li N."/>
            <person name="Frace M.A."/>
            <person name="Tang K."/>
            <person name="Zhang L."/>
            <person name="Feng Y."/>
            <person name="Xiao L."/>
        </authorList>
    </citation>
    <scope>NUCLEOTIDE SEQUENCE [LARGE SCALE GENOMIC DNA]</scope>
    <source>
        <strain evidence="14">30847</strain>
    </source>
</reference>
<gene>
    <name evidence="14" type="ORF">cand_001670</name>
</gene>
<dbReference type="GeneID" id="92364352"/>
<keyword evidence="4 12" id="KW-0732">Signal</keyword>
<keyword evidence="8" id="KW-1015">Disulfide bond</keyword>
<dbReference type="InterPro" id="IPR018097">
    <property type="entry name" value="EGF_Ca-bd_CS"/>
</dbReference>
<dbReference type="FunFam" id="2.10.25.10:FF:000005">
    <property type="entry name" value="Fibrillin 2"/>
    <property type="match status" value="1"/>
</dbReference>
<evidence type="ECO:0000256" key="2">
    <source>
        <dbReference type="ARBA" id="ARBA00022536"/>
    </source>
</evidence>
<dbReference type="PANTHER" id="PTHR24039">
    <property type="entry name" value="FIBRILLIN-RELATED"/>
    <property type="match status" value="1"/>
</dbReference>
<dbReference type="Proteomes" id="UP000186804">
    <property type="component" value="Unassembled WGS sequence"/>
</dbReference>
<feature type="domain" description="EGF-like" evidence="13">
    <location>
        <begin position="301"/>
        <end position="344"/>
    </location>
</feature>
<dbReference type="EMBL" id="LRBS01000061">
    <property type="protein sequence ID" value="OII76476.1"/>
    <property type="molecule type" value="Genomic_DNA"/>
</dbReference>
<dbReference type="InterPro" id="IPR001881">
    <property type="entry name" value="EGF-like_Ca-bd_dom"/>
</dbReference>
<feature type="domain" description="EGF-like" evidence="13">
    <location>
        <begin position="258"/>
        <end position="300"/>
    </location>
</feature>
<dbReference type="Gene3D" id="2.10.25.10">
    <property type="entry name" value="Laminin"/>
    <property type="match status" value="8"/>
</dbReference>
<protein>
    <submittedName>
        <fullName evidence="14">Calcium binding EGF domain-containing protein</fullName>
    </submittedName>
</protein>
<dbReference type="InterPro" id="IPR026823">
    <property type="entry name" value="cEGF"/>
</dbReference>
<keyword evidence="10" id="KW-0325">Glycoprotein</keyword>
<dbReference type="AlphaFoldDB" id="A0A1J4MTY9"/>
<dbReference type="RefSeq" id="XP_067068322.1">
    <property type="nucleotide sequence ID" value="XM_067210415.1"/>
</dbReference>
<dbReference type="GO" id="GO:0016020">
    <property type="term" value="C:membrane"/>
    <property type="evidence" value="ECO:0007669"/>
    <property type="project" value="UniProtKB-SubCell"/>
</dbReference>
<dbReference type="VEuPathDB" id="CryptoDB:cand_001670"/>
<dbReference type="FunFam" id="2.10.25.10:FF:000010">
    <property type="entry name" value="Pro-epidermal growth factor"/>
    <property type="match status" value="1"/>
</dbReference>
<feature type="signal peptide" evidence="12">
    <location>
        <begin position="1"/>
        <end position="19"/>
    </location>
</feature>
<name>A0A1J4MTY9_9CRYT</name>
<keyword evidence="5" id="KW-0677">Repeat</keyword>
<evidence type="ECO:0000256" key="11">
    <source>
        <dbReference type="PROSITE-ProRule" id="PRU00076"/>
    </source>
</evidence>
<feature type="chain" id="PRO_5013085677" evidence="12">
    <location>
        <begin position="20"/>
        <end position="533"/>
    </location>
</feature>
<dbReference type="SMART" id="SM00181">
    <property type="entry name" value="EGF"/>
    <property type="match status" value="8"/>
</dbReference>
<dbReference type="PROSITE" id="PS01186">
    <property type="entry name" value="EGF_2"/>
    <property type="match status" value="3"/>
</dbReference>
<comment type="caution">
    <text evidence="14">The sequence shown here is derived from an EMBL/GenBank/DDBJ whole genome shotgun (WGS) entry which is preliminary data.</text>
</comment>
<dbReference type="InterPro" id="IPR000152">
    <property type="entry name" value="EGF-type_Asp/Asn_hydroxyl_site"/>
</dbReference>
<dbReference type="CDD" id="cd00054">
    <property type="entry name" value="EGF_CA"/>
    <property type="match status" value="2"/>
</dbReference>
<evidence type="ECO:0000256" key="1">
    <source>
        <dbReference type="ARBA" id="ARBA00004479"/>
    </source>
</evidence>
<dbReference type="SUPFAM" id="SSF57184">
    <property type="entry name" value="Growth factor receptor domain"/>
    <property type="match status" value="1"/>
</dbReference>
<comment type="caution">
    <text evidence="11">Lacks conserved residue(s) required for the propagation of feature annotation.</text>
</comment>
<organism evidence="14 15">
    <name type="scientific">Cryptosporidium andersoni</name>
    <dbReference type="NCBI Taxonomy" id="117008"/>
    <lineage>
        <taxon>Eukaryota</taxon>
        <taxon>Sar</taxon>
        <taxon>Alveolata</taxon>
        <taxon>Apicomplexa</taxon>
        <taxon>Conoidasida</taxon>
        <taxon>Coccidia</taxon>
        <taxon>Eucoccidiorida</taxon>
        <taxon>Eimeriorina</taxon>
        <taxon>Cryptosporidiidae</taxon>
        <taxon>Cryptosporidium</taxon>
    </lineage>
</organism>
<proteinExistence type="predicted"/>
<dbReference type="InterPro" id="IPR049883">
    <property type="entry name" value="NOTCH1_EGF-like"/>
</dbReference>
<evidence type="ECO:0000256" key="6">
    <source>
        <dbReference type="ARBA" id="ARBA00022989"/>
    </source>
</evidence>
<comment type="subcellular location">
    <subcellularLocation>
        <location evidence="1">Membrane</location>
        <topology evidence="1">Single-pass type I membrane protein</topology>
    </subcellularLocation>
</comment>
<dbReference type="PROSITE" id="PS00010">
    <property type="entry name" value="ASX_HYDROXYL"/>
    <property type="match status" value="5"/>
</dbReference>
<evidence type="ECO:0000313" key="15">
    <source>
        <dbReference type="Proteomes" id="UP000186804"/>
    </source>
</evidence>
<keyword evidence="9" id="KW-0675">Receptor</keyword>
<keyword evidence="6" id="KW-1133">Transmembrane helix</keyword>
<evidence type="ECO:0000256" key="5">
    <source>
        <dbReference type="ARBA" id="ARBA00022737"/>
    </source>
</evidence>
<keyword evidence="3" id="KW-0812">Transmembrane</keyword>
<evidence type="ECO:0000256" key="7">
    <source>
        <dbReference type="ARBA" id="ARBA00023136"/>
    </source>
</evidence>
<accession>A0A1J4MTY9</accession>
<dbReference type="FunFam" id="2.10.25.10:FF:000240">
    <property type="entry name" value="Vitamin K-dependent protein S"/>
    <property type="match status" value="1"/>
</dbReference>
<dbReference type="PROSITE" id="PS50026">
    <property type="entry name" value="EGF_3"/>
    <property type="match status" value="4"/>
</dbReference>
<evidence type="ECO:0000259" key="13">
    <source>
        <dbReference type="PROSITE" id="PS50026"/>
    </source>
</evidence>
<evidence type="ECO:0000313" key="14">
    <source>
        <dbReference type="EMBL" id="OII76476.1"/>
    </source>
</evidence>
<keyword evidence="15" id="KW-1185">Reference proteome</keyword>
<dbReference type="InterPro" id="IPR009030">
    <property type="entry name" value="Growth_fac_rcpt_cys_sf"/>
</dbReference>
<evidence type="ECO:0000256" key="8">
    <source>
        <dbReference type="ARBA" id="ARBA00023157"/>
    </source>
</evidence>
<evidence type="ECO:0000256" key="10">
    <source>
        <dbReference type="ARBA" id="ARBA00023180"/>
    </source>
</evidence>
<keyword evidence="2 11" id="KW-0245">EGF-like domain</keyword>
<evidence type="ECO:0000256" key="4">
    <source>
        <dbReference type="ARBA" id="ARBA00022729"/>
    </source>
</evidence>
<evidence type="ECO:0000256" key="9">
    <source>
        <dbReference type="ARBA" id="ARBA00023170"/>
    </source>
</evidence>
<feature type="domain" description="EGF-like" evidence="13">
    <location>
        <begin position="215"/>
        <end position="253"/>
    </location>
</feature>
<dbReference type="SMART" id="SM00179">
    <property type="entry name" value="EGF_CA"/>
    <property type="match status" value="7"/>
</dbReference>
<dbReference type="PROSITE" id="PS01187">
    <property type="entry name" value="EGF_CA"/>
    <property type="match status" value="2"/>
</dbReference>
<dbReference type="FunFam" id="2.10.25.10:FF:000009">
    <property type="entry name" value="Low-density lipoprotein receptor isoform 1"/>
    <property type="match status" value="1"/>
</dbReference>
<dbReference type="SUPFAM" id="SSF57196">
    <property type="entry name" value="EGF/Laminin"/>
    <property type="match status" value="4"/>
</dbReference>
<dbReference type="Pfam" id="PF07645">
    <property type="entry name" value="EGF_CA"/>
    <property type="match status" value="6"/>
</dbReference>
<dbReference type="OrthoDB" id="5981079at2759"/>
<feature type="domain" description="EGF-like" evidence="13">
    <location>
        <begin position="174"/>
        <end position="214"/>
    </location>
</feature>
<evidence type="ECO:0000256" key="12">
    <source>
        <dbReference type="SAM" id="SignalP"/>
    </source>
</evidence>
<dbReference type="GO" id="GO:0005509">
    <property type="term" value="F:calcium ion binding"/>
    <property type="evidence" value="ECO:0007669"/>
    <property type="project" value="InterPro"/>
</dbReference>
<dbReference type="InterPro" id="IPR000742">
    <property type="entry name" value="EGF"/>
</dbReference>
<keyword evidence="7" id="KW-0472">Membrane</keyword>